<reference evidence="2 3" key="1">
    <citation type="submission" date="2018-12" db="EMBL/GenBank/DDBJ databases">
        <title>The whole draft genome of Aquabacterium sp. SJQ9.</title>
        <authorList>
            <person name="Sun L."/>
            <person name="Gao X."/>
            <person name="Chen W."/>
            <person name="Huang K."/>
        </authorList>
    </citation>
    <scope>NUCLEOTIDE SEQUENCE [LARGE SCALE GENOMIC DNA]</scope>
    <source>
        <strain evidence="2 3">SJQ9</strain>
    </source>
</reference>
<keyword evidence="1" id="KW-1133">Transmembrane helix</keyword>
<accession>A0A3R8S4A3</accession>
<feature type="transmembrane region" description="Helical" evidence="1">
    <location>
        <begin position="24"/>
        <end position="43"/>
    </location>
</feature>
<dbReference type="OrthoDB" id="5956718at2"/>
<evidence type="ECO:0000313" key="3">
    <source>
        <dbReference type="Proteomes" id="UP000269265"/>
    </source>
</evidence>
<name>A0A3R8S4A3_9BURK</name>
<dbReference type="Proteomes" id="UP000269265">
    <property type="component" value="Unassembled WGS sequence"/>
</dbReference>
<evidence type="ECO:0008006" key="4">
    <source>
        <dbReference type="Google" id="ProtNLM"/>
    </source>
</evidence>
<dbReference type="AlphaFoldDB" id="A0A3R8S4A3"/>
<evidence type="ECO:0000313" key="2">
    <source>
        <dbReference type="EMBL" id="RRS05695.1"/>
    </source>
</evidence>
<feature type="transmembrane region" description="Helical" evidence="1">
    <location>
        <begin position="55"/>
        <end position="75"/>
    </location>
</feature>
<organism evidence="2 3">
    <name type="scientific">Aquabacterium soli</name>
    <dbReference type="NCBI Taxonomy" id="2493092"/>
    <lineage>
        <taxon>Bacteria</taxon>
        <taxon>Pseudomonadati</taxon>
        <taxon>Pseudomonadota</taxon>
        <taxon>Betaproteobacteria</taxon>
        <taxon>Burkholderiales</taxon>
        <taxon>Aquabacterium</taxon>
    </lineage>
</organism>
<feature type="transmembrane region" description="Helical" evidence="1">
    <location>
        <begin position="96"/>
        <end position="116"/>
    </location>
</feature>
<dbReference type="EMBL" id="RSED01000003">
    <property type="protein sequence ID" value="RRS05695.1"/>
    <property type="molecule type" value="Genomic_DNA"/>
</dbReference>
<proteinExistence type="predicted"/>
<sequence length="157" mass="17013">MVPRIEEGTREDGDLTDMLGELRVVLPTAQLLTAFLITVPFMPGFSDLAVIERHVFLATFMLSVTGLVLLSAPAVQHRLVRPLLDRVKFKHRASKQILLGCGAISLALVLAAQFVLTRAMDSILIGTVAAAGVAALLTLFWWLLPGTWSDRPGHSGD</sequence>
<evidence type="ECO:0000256" key="1">
    <source>
        <dbReference type="SAM" id="Phobius"/>
    </source>
</evidence>
<protein>
    <recommendedName>
        <fullName evidence="4">Sodium:proton antiporter</fullName>
    </recommendedName>
</protein>
<feature type="transmembrane region" description="Helical" evidence="1">
    <location>
        <begin position="122"/>
        <end position="144"/>
    </location>
</feature>
<keyword evidence="3" id="KW-1185">Reference proteome</keyword>
<keyword evidence="1" id="KW-0472">Membrane</keyword>
<gene>
    <name evidence="2" type="ORF">EIP75_05450</name>
</gene>
<dbReference type="InterPro" id="IPR046291">
    <property type="entry name" value="DUF6328"/>
</dbReference>
<comment type="caution">
    <text evidence="2">The sequence shown here is derived from an EMBL/GenBank/DDBJ whole genome shotgun (WGS) entry which is preliminary data.</text>
</comment>
<dbReference type="Pfam" id="PF19853">
    <property type="entry name" value="DUF6328"/>
    <property type="match status" value="1"/>
</dbReference>
<keyword evidence="1" id="KW-0812">Transmembrane</keyword>